<name>A0A0V1CL81_TRIBR</name>
<accession>A0A0V1CL81</accession>
<gene>
    <name evidence="1" type="ORF">T03_9034</name>
</gene>
<evidence type="ECO:0000313" key="2">
    <source>
        <dbReference type="Proteomes" id="UP000054653"/>
    </source>
</evidence>
<proteinExistence type="predicted"/>
<dbReference type="EMBL" id="JYDI01000160">
    <property type="protein sequence ID" value="KRY50037.1"/>
    <property type="molecule type" value="Genomic_DNA"/>
</dbReference>
<sequence>MDNFAPAYHELTIHWPQNTVISFFSSLRCLNNFLKASTKSMPLKLIKSLNYIPNERQLKGSKNSFN</sequence>
<dbReference type="AlphaFoldDB" id="A0A0V1CL81"/>
<keyword evidence="2" id="KW-1185">Reference proteome</keyword>
<comment type="caution">
    <text evidence="1">The sequence shown here is derived from an EMBL/GenBank/DDBJ whole genome shotgun (WGS) entry which is preliminary data.</text>
</comment>
<dbReference type="Proteomes" id="UP000054653">
    <property type="component" value="Unassembled WGS sequence"/>
</dbReference>
<reference evidence="1 2" key="1">
    <citation type="submission" date="2015-01" db="EMBL/GenBank/DDBJ databases">
        <title>Evolution of Trichinella species and genotypes.</title>
        <authorList>
            <person name="Korhonen P.K."/>
            <person name="Edoardo P."/>
            <person name="Giuseppe L.R."/>
            <person name="Gasser R.B."/>
        </authorList>
    </citation>
    <scope>NUCLEOTIDE SEQUENCE [LARGE SCALE GENOMIC DNA]</scope>
    <source>
        <strain evidence="1">ISS120</strain>
    </source>
</reference>
<organism evidence="1 2">
    <name type="scientific">Trichinella britovi</name>
    <name type="common">Parasitic roundworm</name>
    <dbReference type="NCBI Taxonomy" id="45882"/>
    <lineage>
        <taxon>Eukaryota</taxon>
        <taxon>Metazoa</taxon>
        <taxon>Ecdysozoa</taxon>
        <taxon>Nematoda</taxon>
        <taxon>Enoplea</taxon>
        <taxon>Dorylaimia</taxon>
        <taxon>Trichinellida</taxon>
        <taxon>Trichinellidae</taxon>
        <taxon>Trichinella</taxon>
    </lineage>
</organism>
<protein>
    <submittedName>
        <fullName evidence="1">Uncharacterized protein</fullName>
    </submittedName>
</protein>
<evidence type="ECO:0000313" key="1">
    <source>
        <dbReference type="EMBL" id="KRY50037.1"/>
    </source>
</evidence>